<dbReference type="Pfam" id="PF00059">
    <property type="entry name" value="Lectin_C"/>
    <property type="match status" value="1"/>
</dbReference>
<dbReference type="GO" id="GO:0030246">
    <property type="term" value="F:carbohydrate binding"/>
    <property type="evidence" value="ECO:0007669"/>
    <property type="project" value="UniProtKB-KW"/>
</dbReference>
<keyword evidence="3" id="KW-1133">Transmembrane helix</keyword>
<dbReference type="InterPro" id="IPR033992">
    <property type="entry name" value="NKR-like_CTLD"/>
</dbReference>
<dbReference type="PROSITE" id="PS50041">
    <property type="entry name" value="C_TYPE_LECTIN_2"/>
    <property type="match status" value="1"/>
</dbReference>
<evidence type="ECO:0000313" key="6">
    <source>
        <dbReference type="Proteomes" id="UP001066276"/>
    </source>
</evidence>
<evidence type="ECO:0000313" key="5">
    <source>
        <dbReference type="EMBL" id="KAJ1122135.1"/>
    </source>
</evidence>
<comment type="subcellular location">
    <subcellularLocation>
        <location evidence="1">Cell membrane</location>
        <topology evidence="1">Single-pass type II membrane protein</topology>
    </subcellularLocation>
</comment>
<keyword evidence="3" id="KW-0812">Transmembrane</keyword>
<dbReference type="InterPro" id="IPR016187">
    <property type="entry name" value="CTDL_fold"/>
</dbReference>
<dbReference type="AlphaFoldDB" id="A0AAV7PA95"/>
<evidence type="ECO:0000256" key="1">
    <source>
        <dbReference type="ARBA" id="ARBA00004401"/>
    </source>
</evidence>
<feature type="domain" description="C-type lectin" evidence="4">
    <location>
        <begin position="70"/>
        <end position="174"/>
    </location>
</feature>
<keyword evidence="2" id="KW-0430">Lectin</keyword>
<dbReference type="PANTHER" id="PTHR45710">
    <property type="entry name" value="C-TYPE LECTIN DOMAIN-CONTAINING PROTEIN 180"/>
    <property type="match status" value="1"/>
</dbReference>
<dbReference type="Gene3D" id="3.10.100.10">
    <property type="entry name" value="Mannose-Binding Protein A, subunit A"/>
    <property type="match status" value="1"/>
</dbReference>
<dbReference type="InterPro" id="IPR001304">
    <property type="entry name" value="C-type_lectin-like"/>
</dbReference>
<dbReference type="GO" id="GO:0005886">
    <property type="term" value="C:plasma membrane"/>
    <property type="evidence" value="ECO:0007669"/>
    <property type="project" value="UniProtKB-SubCell"/>
</dbReference>
<dbReference type="Proteomes" id="UP001066276">
    <property type="component" value="Chromosome 7"/>
</dbReference>
<dbReference type="InterPro" id="IPR016186">
    <property type="entry name" value="C-type_lectin-like/link_sf"/>
</dbReference>
<feature type="transmembrane region" description="Helical" evidence="3">
    <location>
        <begin position="12"/>
        <end position="30"/>
    </location>
</feature>
<keyword evidence="6" id="KW-1185">Reference proteome</keyword>
<dbReference type="InterPro" id="IPR050828">
    <property type="entry name" value="C-type_lectin/matrix_domain"/>
</dbReference>
<accession>A0AAV7PA95</accession>
<reference evidence="5" key="1">
    <citation type="journal article" date="2022" name="bioRxiv">
        <title>Sequencing and chromosome-scale assembly of the giantPleurodeles waltlgenome.</title>
        <authorList>
            <person name="Brown T."/>
            <person name="Elewa A."/>
            <person name="Iarovenko S."/>
            <person name="Subramanian E."/>
            <person name="Araus A.J."/>
            <person name="Petzold A."/>
            <person name="Susuki M."/>
            <person name="Suzuki K.-i.T."/>
            <person name="Hayashi T."/>
            <person name="Toyoda A."/>
            <person name="Oliveira C."/>
            <person name="Osipova E."/>
            <person name="Leigh N.D."/>
            <person name="Simon A."/>
            <person name="Yun M.H."/>
        </authorList>
    </citation>
    <scope>NUCLEOTIDE SEQUENCE</scope>
    <source>
        <strain evidence="5">20211129_DDA</strain>
        <tissue evidence="5">Liver</tissue>
    </source>
</reference>
<dbReference type="EMBL" id="JANPWB010000011">
    <property type="protein sequence ID" value="KAJ1122135.1"/>
    <property type="molecule type" value="Genomic_DNA"/>
</dbReference>
<evidence type="ECO:0000256" key="3">
    <source>
        <dbReference type="SAM" id="Phobius"/>
    </source>
</evidence>
<organism evidence="5 6">
    <name type="scientific">Pleurodeles waltl</name>
    <name type="common">Iberian ribbed newt</name>
    <dbReference type="NCBI Taxonomy" id="8319"/>
    <lineage>
        <taxon>Eukaryota</taxon>
        <taxon>Metazoa</taxon>
        <taxon>Chordata</taxon>
        <taxon>Craniata</taxon>
        <taxon>Vertebrata</taxon>
        <taxon>Euteleostomi</taxon>
        <taxon>Amphibia</taxon>
        <taxon>Batrachia</taxon>
        <taxon>Caudata</taxon>
        <taxon>Salamandroidea</taxon>
        <taxon>Salamandridae</taxon>
        <taxon>Pleurodelinae</taxon>
        <taxon>Pleurodeles</taxon>
    </lineage>
</organism>
<evidence type="ECO:0000259" key="4">
    <source>
        <dbReference type="PROSITE" id="PS50041"/>
    </source>
</evidence>
<dbReference type="CDD" id="cd03593">
    <property type="entry name" value="CLECT_NK_receptors_like"/>
    <property type="match status" value="1"/>
</dbReference>
<dbReference type="PANTHER" id="PTHR45710:SF8">
    <property type="entry name" value="RERATING FAMILY MEMBER 4"/>
    <property type="match status" value="1"/>
</dbReference>
<dbReference type="SMART" id="SM00034">
    <property type="entry name" value="CLECT"/>
    <property type="match status" value="1"/>
</dbReference>
<evidence type="ECO:0000256" key="2">
    <source>
        <dbReference type="ARBA" id="ARBA00022734"/>
    </source>
</evidence>
<gene>
    <name evidence="5" type="ORF">NDU88_000639</name>
</gene>
<protein>
    <recommendedName>
        <fullName evidence="4">C-type lectin domain-containing protein</fullName>
    </recommendedName>
</protein>
<keyword evidence="3" id="KW-0472">Membrane</keyword>
<proteinExistence type="predicted"/>
<sequence>MRSLRRFSELMGLVAVSSIIITGLIAWIVVLHTQLSFAQRLLTKCVQSGPAEAGKDGEVPPPCDEDWIWHRNVCYYVSVEEGNWTEAQDFCTVLNSSLAMIDTQKELDFLLRHKGDPDLWIGLRRMGPGQLWIWVDGFKFDNWFTVEDFAECAYLNYGIVKSSECYSKRQWICSKISMYEKE</sequence>
<name>A0AAV7PA95_PLEWA</name>
<comment type="caution">
    <text evidence="5">The sequence shown here is derived from an EMBL/GenBank/DDBJ whole genome shotgun (WGS) entry which is preliminary data.</text>
</comment>
<dbReference type="SUPFAM" id="SSF56436">
    <property type="entry name" value="C-type lectin-like"/>
    <property type="match status" value="1"/>
</dbReference>